<dbReference type="SUPFAM" id="SSF88659">
    <property type="entry name" value="Sigma3 and sigma4 domains of RNA polymerase sigma factors"/>
    <property type="match status" value="1"/>
</dbReference>
<dbReference type="PROSITE" id="PS01063">
    <property type="entry name" value="SIGMA70_ECF"/>
    <property type="match status" value="1"/>
</dbReference>
<dbReference type="GO" id="GO:0006352">
    <property type="term" value="P:DNA-templated transcription initiation"/>
    <property type="evidence" value="ECO:0007669"/>
    <property type="project" value="InterPro"/>
</dbReference>
<evidence type="ECO:0000256" key="3">
    <source>
        <dbReference type="ARBA" id="ARBA00023082"/>
    </source>
</evidence>
<dbReference type="InterPro" id="IPR007627">
    <property type="entry name" value="RNA_pol_sigma70_r2"/>
</dbReference>
<dbReference type="Gene3D" id="1.10.10.10">
    <property type="entry name" value="Winged helix-like DNA-binding domain superfamily/Winged helix DNA-binding domain"/>
    <property type="match status" value="1"/>
</dbReference>
<keyword evidence="4 6" id="KW-0238">DNA-binding</keyword>
<dbReference type="NCBIfam" id="TIGR02937">
    <property type="entry name" value="sigma70-ECF"/>
    <property type="match status" value="1"/>
</dbReference>
<dbReference type="STRING" id="1817863.A2Y62_07810"/>
<dbReference type="PANTHER" id="PTHR43133">
    <property type="entry name" value="RNA POLYMERASE ECF-TYPE SIGMA FACTO"/>
    <property type="match status" value="1"/>
</dbReference>
<dbReference type="InterPro" id="IPR014284">
    <property type="entry name" value="RNA_pol_sigma-70_dom"/>
</dbReference>
<keyword evidence="2 6" id="KW-0805">Transcription regulation</keyword>
<evidence type="ECO:0000256" key="4">
    <source>
        <dbReference type="ARBA" id="ARBA00023125"/>
    </source>
</evidence>
<sequence>MKNGYNDTSMDFQETTFKYMKDLHSVAMRLTKNADEAEDLIQDTYLKAFRFFHKFKKGTNLRAWLFKIMMRLFYTRYRQKKLELIRTEPIPDEEIISLEADPENAYLEKFVDKEIVNAIDRLPQQFRTVLLLADVEELSYNEISEILKVPPGTIMSRLHRARKKLANELRSYALENGLLSATQT</sequence>
<evidence type="ECO:0000256" key="2">
    <source>
        <dbReference type="ARBA" id="ARBA00023015"/>
    </source>
</evidence>
<dbReference type="InterPro" id="IPR013249">
    <property type="entry name" value="RNA_pol_sigma70_r4_t2"/>
</dbReference>
<evidence type="ECO:0000313" key="9">
    <source>
        <dbReference type="EMBL" id="OGF59944.1"/>
    </source>
</evidence>
<dbReference type="CDD" id="cd06171">
    <property type="entry name" value="Sigma70_r4"/>
    <property type="match status" value="1"/>
</dbReference>
<evidence type="ECO:0000313" key="10">
    <source>
        <dbReference type="Proteomes" id="UP000178943"/>
    </source>
</evidence>
<evidence type="ECO:0000259" key="7">
    <source>
        <dbReference type="Pfam" id="PF04542"/>
    </source>
</evidence>
<dbReference type="InterPro" id="IPR039425">
    <property type="entry name" value="RNA_pol_sigma-70-like"/>
</dbReference>
<dbReference type="SUPFAM" id="SSF88946">
    <property type="entry name" value="Sigma2 domain of RNA polymerase sigma factors"/>
    <property type="match status" value="1"/>
</dbReference>
<evidence type="ECO:0000256" key="1">
    <source>
        <dbReference type="ARBA" id="ARBA00010641"/>
    </source>
</evidence>
<feature type="domain" description="RNA polymerase sigma-70 region 2" evidence="7">
    <location>
        <begin position="19"/>
        <end position="81"/>
    </location>
</feature>
<gene>
    <name evidence="9" type="ORF">A2Y62_07810</name>
</gene>
<accession>A0A1F5V945</accession>
<keyword evidence="5 6" id="KW-0804">Transcription</keyword>
<feature type="domain" description="RNA polymerase sigma factor 70 region 4 type 2" evidence="8">
    <location>
        <begin position="114"/>
        <end position="165"/>
    </location>
</feature>
<keyword evidence="3 6" id="KW-0731">Sigma factor</keyword>
<evidence type="ECO:0000256" key="6">
    <source>
        <dbReference type="RuleBase" id="RU000716"/>
    </source>
</evidence>
<dbReference type="GO" id="GO:0016987">
    <property type="term" value="F:sigma factor activity"/>
    <property type="evidence" value="ECO:0007669"/>
    <property type="project" value="UniProtKB-KW"/>
</dbReference>
<dbReference type="Gene3D" id="1.10.1740.10">
    <property type="match status" value="1"/>
</dbReference>
<dbReference type="Pfam" id="PF04542">
    <property type="entry name" value="Sigma70_r2"/>
    <property type="match status" value="1"/>
</dbReference>
<protein>
    <recommendedName>
        <fullName evidence="6">RNA polymerase sigma factor</fullName>
    </recommendedName>
</protein>
<dbReference type="Proteomes" id="UP000178943">
    <property type="component" value="Unassembled WGS sequence"/>
</dbReference>
<dbReference type="InterPro" id="IPR036388">
    <property type="entry name" value="WH-like_DNA-bd_sf"/>
</dbReference>
<comment type="similarity">
    <text evidence="1 6">Belongs to the sigma-70 factor family. ECF subfamily.</text>
</comment>
<organism evidence="9 10">
    <name type="scientific">Candidatus Fischerbacteria bacterium RBG_13_37_8</name>
    <dbReference type="NCBI Taxonomy" id="1817863"/>
    <lineage>
        <taxon>Bacteria</taxon>
        <taxon>Candidatus Fischeribacteriota</taxon>
    </lineage>
</organism>
<dbReference type="GO" id="GO:0003677">
    <property type="term" value="F:DNA binding"/>
    <property type="evidence" value="ECO:0007669"/>
    <property type="project" value="UniProtKB-KW"/>
</dbReference>
<dbReference type="AlphaFoldDB" id="A0A1F5V945"/>
<comment type="caution">
    <text evidence="9">The sequence shown here is derived from an EMBL/GenBank/DDBJ whole genome shotgun (WGS) entry which is preliminary data.</text>
</comment>
<dbReference type="PANTHER" id="PTHR43133:SF59">
    <property type="entry name" value="ECF RNA POLYMERASE SIGMA FACTOR SIGR"/>
    <property type="match status" value="1"/>
</dbReference>
<dbReference type="EMBL" id="MFGW01000205">
    <property type="protein sequence ID" value="OGF59944.1"/>
    <property type="molecule type" value="Genomic_DNA"/>
</dbReference>
<dbReference type="InterPro" id="IPR013324">
    <property type="entry name" value="RNA_pol_sigma_r3/r4-like"/>
</dbReference>
<dbReference type="Pfam" id="PF08281">
    <property type="entry name" value="Sigma70_r4_2"/>
    <property type="match status" value="1"/>
</dbReference>
<dbReference type="InterPro" id="IPR000838">
    <property type="entry name" value="RNA_pol_sigma70_ECF_CS"/>
</dbReference>
<dbReference type="InterPro" id="IPR013325">
    <property type="entry name" value="RNA_pol_sigma_r2"/>
</dbReference>
<evidence type="ECO:0000259" key="8">
    <source>
        <dbReference type="Pfam" id="PF08281"/>
    </source>
</evidence>
<reference evidence="9 10" key="1">
    <citation type="journal article" date="2016" name="Nat. Commun.">
        <title>Thousands of microbial genomes shed light on interconnected biogeochemical processes in an aquifer system.</title>
        <authorList>
            <person name="Anantharaman K."/>
            <person name="Brown C.T."/>
            <person name="Hug L.A."/>
            <person name="Sharon I."/>
            <person name="Castelle C.J."/>
            <person name="Probst A.J."/>
            <person name="Thomas B.C."/>
            <person name="Singh A."/>
            <person name="Wilkins M.J."/>
            <person name="Karaoz U."/>
            <person name="Brodie E.L."/>
            <person name="Williams K.H."/>
            <person name="Hubbard S.S."/>
            <person name="Banfield J.F."/>
        </authorList>
    </citation>
    <scope>NUCLEOTIDE SEQUENCE [LARGE SCALE GENOMIC DNA]</scope>
</reference>
<name>A0A1F5V945_9BACT</name>
<proteinExistence type="inferred from homology"/>
<evidence type="ECO:0000256" key="5">
    <source>
        <dbReference type="ARBA" id="ARBA00023163"/>
    </source>
</evidence>